<keyword evidence="4" id="KW-0808">Transferase</keyword>
<protein>
    <recommendedName>
        <fullName evidence="6">Aminotransferase class I/classII large domain-containing protein</fullName>
    </recommendedName>
</protein>
<dbReference type="CDD" id="cd00609">
    <property type="entry name" value="AAT_like"/>
    <property type="match status" value="1"/>
</dbReference>
<dbReference type="InterPro" id="IPR051326">
    <property type="entry name" value="Kynurenine-oxoglutarate_AT"/>
</dbReference>
<dbReference type="PANTHER" id="PTHR43807:SF20">
    <property type="entry name" value="FI04487P"/>
    <property type="match status" value="1"/>
</dbReference>
<keyword evidence="5" id="KW-0663">Pyridoxal phosphate</keyword>
<dbReference type="EMBL" id="LVVM01002220">
    <property type="protein sequence ID" value="OJA16988.1"/>
    <property type="molecule type" value="Genomic_DNA"/>
</dbReference>
<keyword evidence="8" id="KW-1185">Reference proteome</keyword>
<dbReference type="Gene3D" id="3.90.1150.10">
    <property type="entry name" value="Aspartate Aminotransferase, domain 1"/>
    <property type="match status" value="1"/>
</dbReference>
<dbReference type="Pfam" id="PF00155">
    <property type="entry name" value="Aminotran_1_2"/>
    <property type="match status" value="1"/>
</dbReference>
<comment type="similarity">
    <text evidence="2">Belongs to the class-I pyridoxal-phosphate-dependent aminotransferase family.</text>
</comment>
<dbReference type="InterPro" id="IPR004838">
    <property type="entry name" value="NHTrfase_class1_PyrdxlP-BS"/>
</dbReference>
<proteinExistence type="inferred from homology"/>
<organism evidence="7 8">
    <name type="scientific">Rhizopogon vesiculosus</name>
    <dbReference type="NCBI Taxonomy" id="180088"/>
    <lineage>
        <taxon>Eukaryota</taxon>
        <taxon>Fungi</taxon>
        <taxon>Dikarya</taxon>
        <taxon>Basidiomycota</taxon>
        <taxon>Agaricomycotina</taxon>
        <taxon>Agaricomycetes</taxon>
        <taxon>Agaricomycetidae</taxon>
        <taxon>Boletales</taxon>
        <taxon>Suillineae</taxon>
        <taxon>Rhizopogonaceae</taxon>
        <taxon>Rhizopogon</taxon>
    </lineage>
</organism>
<dbReference type="FunFam" id="3.40.640.10:FF:000024">
    <property type="entry name" value="Kynurenine--oxoglutarate transaminase 3"/>
    <property type="match status" value="1"/>
</dbReference>
<dbReference type="Gene3D" id="3.40.640.10">
    <property type="entry name" value="Type I PLP-dependent aspartate aminotransferase-like (Major domain)"/>
    <property type="match status" value="1"/>
</dbReference>
<evidence type="ECO:0000256" key="2">
    <source>
        <dbReference type="ARBA" id="ARBA00007441"/>
    </source>
</evidence>
<evidence type="ECO:0000259" key="6">
    <source>
        <dbReference type="Pfam" id="PF00155"/>
    </source>
</evidence>
<dbReference type="GO" id="GO:0030170">
    <property type="term" value="F:pyridoxal phosphate binding"/>
    <property type="evidence" value="ECO:0007669"/>
    <property type="project" value="InterPro"/>
</dbReference>
<feature type="domain" description="Aminotransferase class I/classII large" evidence="6">
    <location>
        <begin position="78"/>
        <end position="458"/>
    </location>
</feature>
<accession>A0A1J8QZA0</accession>
<comment type="cofactor">
    <cofactor evidence="1">
        <name>pyridoxal 5'-phosphate</name>
        <dbReference type="ChEBI" id="CHEBI:597326"/>
    </cofactor>
</comment>
<dbReference type="PROSITE" id="PS00105">
    <property type="entry name" value="AA_TRANSFER_CLASS_1"/>
    <property type="match status" value="1"/>
</dbReference>
<evidence type="ECO:0000256" key="1">
    <source>
        <dbReference type="ARBA" id="ARBA00001933"/>
    </source>
</evidence>
<gene>
    <name evidence="7" type="ORF">AZE42_00548</name>
</gene>
<keyword evidence="3" id="KW-0032">Aminotransferase</keyword>
<dbReference type="PANTHER" id="PTHR43807">
    <property type="entry name" value="FI04487P"/>
    <property type="match status" value="1"/>
</dbReference>
<dbReference type="InterPro" id="IPR015424">
    <property type="entry name" value="PyrdxlP-dep_Trfase"/>
</dbReference>
<dbReference type="GO" id="GO:0016212">
    <property type="term" value="F:kynurenine-oxoglutarate transaminase activity"/>
    <property type="evidence" value="ECO:0007669"/>
    <property type="project" value="TreeGrafter"/>
</dbReference>
<sequence length="466" mass="52284">MTLLSAFRHLSSRPPHIIRYRIIHSSPMSSISPTLVQSKGNISSDRSNIIPFSSRLHGGRALALDVWSIYNAVNLPADCINLGQGYMNFPPPKWVTDAGDEALKSILPNHYSHPKGRIRLRNAIKNFYQKSFNRELDVETEIIVTSGANQGQYSVFTAFLEHGDEVIMFEPFFDQYLPSVTFNGGTPVYVPLHPHTDGPKPSSGDWKIDFDELRRSITPKAKMIIINTPHNPVGKVFTREELENIALLAEEFNLLVMADEVYDCLVFDGKEHVRFATLPGMWDRTVTVLSAGKAFAATGWRVGWLIGPPSIIGPTLAACTRIVFCSNSPLQEAAAAGLEQAAQRGFFENQVKEYQERRDVLISTFDQLGLKYSHPEGSYFVLLDISRVNFPEDYPFPPTIQGRGRDFKACWFIALEIGVSSIPVSEFYCDEHRGIGENFARFAFCKDVETLRQAGERLKGLAKYLV</sequence>
<dbReference type="AlphaFoldDB" id="A0A1J8QZA0"/>
<dbReference type="SUPFAM" id="SSF53383">
    <property type="entry name" value="PLP-dependent transferases"/>
    <property type="match status" value="1"/>
</dbReference>
<dbReference type="GO" id="GO:0005739">
    <property type="term" value="C:mitochondrion"/>
    <property type="evidence" value="ECO:0007669"/>
    <property type="project" value="TreeGrafter"/>
</dbReference>
<evidence type="ECO:0000256" key="4">
    <source>
        <dbReference type="ARBA" id="ARBA00022679"/>
    </source>
</evidence>
<evidence type="ECO:0000256" key="3">
    <source>
        <dbReference type="ARBA" id="ARBA00022576"/>
    </source>
</evidence>
<evidence type="ECO:0000313" key="8">
    <source>
        <dbReference type="Proteomes" id="UP000183567"/>
    </source>
</evidence>
<dbReference type="STRING" id="180088.A0A1J8QZA0"/>
<dbReference type="InterPro" id="IPR015422">
    <property type="entry name" value="PyrdxlP-dep_Trfase_small"/>
</dbReference>
<dbReference type="InterPro" id="IPR004839">
    <property type="entry name" value="Aminotransferase_I/II_large"/>
</dbReference>
<dbReference type="OrthoDB" id="2414662at2759"/>
<comment type="caution">
    <text evidence="7">The sequence shown here is derived from an EMBL/GenBank/DDBJ whole genome shotgun (WGS) entry which is preliminary data.</text>
</comment>
<reference evidence="7 8" key="1">
    <citation type="submission" date="2016-03" db="EMBL/GenBank/DDBJ databases">
        <title>Comparative genomics of the ectomycorrhizal sister species Rhizopogon vinicolor and Rhizopogon vesiculosus (Basidiomycota: Boletales) reveals a divergence of the mating type B locus.</title>
        <authorList>
            <person name="Mujic A.B."/>
            <person name="Kuo A."/>
            <person name="Tritt A."/>
            <person name="Lipzen A."/>
            <person name="Chen C."/>
            <person name="Johnson J."/>
            <person name="Sharma A."/>
            <person name="Barry K."/>
            <person name="Grigoriev I.V."/>
            <person name="Spatafora J.W."/>
        </authorList>
    </citation>
    <scope>NUCLEOTIDE SEQUENCE [LARGE SCALE GENOMIC DNA]</scope>
    <source>
        <strain evidence="7 8">AM-OR11-056</strain>
    </source>
</reference>
<dbReference type="Proteomes" id="UP000183567">
    <property type="component" value="Unassembled WGS sequence"/>
</dbReference>
<name>A0A1J8QZA0_9AGAM</name>
<evidence type="ECO:0000256" key="5">
    <source>
        <dbReference type="ARBA" id="ARBA00022898"/>
    </source>
</evidence>
<dbReference type="InterPro" id="IPR015421">
    <property type="entry name" value="PyrdxlP-dep_Trfase_major"/>
</dbReference>
<evidence type="ECO:0000313" key="7">
    <source>
        <dbReference type="EMBL" id="OJA16988.1"/>
    </source>
</evidence>